<evidence type="ECO:0000313" key="2">
    <source>
        <dbReference type="Proteomes" id="UP000640333"/>
    </source>
</evidence>
<comment type="caution">
    <text evidence="1">The sequence shown here is derived from an EMBL/GenBank/DDBJ whole genome shotgun (WGS) entry which is preliminary data.</text>
</comment>
<organism evidence="1 2">
    <name type="scientific">Pontibacterium sinense</name>
    <dbReference type="NCBI Taxonomy" id="2781979"/>
    <lineage>
        <taxon>Bacteria</taxon>
        <taxon>Pseudomonadati</taxon>
        <taxon>Pseudomonadota</taxon>
        <taxon>Gammaproteobacteria</taxon>
        <taxon>Oceanospirillales</taxon>
        <taxon>Oceanospirillaceae</taxon>
        <taxon>Pontibacterium</taxon>
    </lineage>
</organism>
<sequence>MAAAIGDMQFMEDSEDQAQFLTQVLSEDQLTASSKRYVVWSSVMAARDKALTDFAAQLTDAVPDAEKRDIRFALSRMAVTNPYFFSRNFAQVNAGGSLDVLHMRDFQSIQVHDEIGYHYACIAISMVNGGYNCFRSHVSSLQQLGESDEAIDQAMRITSALMAVRQATFTQEQWGV</sequence>
<gene>
    <name evidence="1" type="ORF">IOQ59_19780</name>
</gene>
<accession>A0A8J7FNE4</accession>
<proteinExistence type="predicted"/>
<reference evidence="1" key="1">
    <citation type="submission" date="2020-10" db="EMBL/GenBank/DDBJ databases">
        <title>Bacterium isolated from coastal waters sediment.</title>
        <authorList>
            <person name="Chen R.-J."/>
            <person name="Lu D.-C."/>
            <person name="Zhu K.-L."/>
            <person name="Du Z.-J."/>
        </authorList>
    </citation>
    <scope>NUCLEOTIDE SEQUENCE</scope>
    <source>
        <strain evidence="1">N1Y112</strain>
    </source>
</reference>
<dbReference type="RefSeq" id="WP_193955204.1">
    <property type="nucleotide sequence ID" value="NZ_JADEYS010000029.1"/>
</dbReference>
<protein>
    <submittedName>
        <fullName evidence="1">Uncharacterized protein</fullName>
    </submittedName>
</protein>
<dbReference type="AlphaFoldDB" id="A0A8J7FNE4"/>
<dbReference type="InterPro" id="IPR029032">
    <property type="entry name" value="AhpD-like"/>
</dbReference>
<evidence type="ECO:0000313" key="1">
    <source>
        <dbReference type="EMBL" id="MBE9399508.1"/>
    </source>
</evidence>
<keyword evidence="2" id="KW-1185">Reference proteome</keyword>
<dbReference type="Proteomes" id="UP000640333">
    <property type="component" value="Unassembled WGS sequence"/>
</dbReference>
<dbReference type="SUPFAM" id="SSF69118">
    <property type="entry name" value="AhpD-like"/>
    <property type="match status" value="1"/>
</dbReference>
<name>A0A8J7FNE4_9GAMM</name>
<dbReference type="EMBL" id="JADEYS010000029">
    <property type="protein sequence ID" value="MBE9399508.1"/>
    <property type="molecule type" value="Genomic_DNA"/>
</dbReference>
<dbReference type="Gene3D" id="1.20.1290.10">
    <property type="entry name" value="AhpD-like"/>
    <property type="match status" value="1"/>
</dbReference>